<keyword evidence="3" id="KW-1185">Reference proteome</keyword>
<feature type="region of interest" description="Disordered" evidence="1">
    <location>
        <begin position="532"/>
        <end position="565"/>
    </location>
</feature>
<protein>
    <submittedName>
        <fullName evidence="2">Uncharacterized protein</fullName>
    </submittedName>
</protein>
<dbReference type="AlphaFoldDB" id="A0A8X7T7H5"/>
<feature type="compositionally biased region" description="Polar residues" evidence="1">
    <location>
        <begin position="952"/>
        <end position="965"/>
    </location>
</feature>
<dbReference type="EMBL" id="LWDG02000033">
    <property type="protein sequence ID" value="KAE8270898.1"/>
    <property type="molecule type" value="Genomic_DNA"/>
</dbReference>
<dbReference type="Proteomes" id="UP000078113">
    <property type="component" value="Unassembled WGS sequence"/>
</dbReference>
<proteinExistence type="predicted"/>
<comment type="caution">
    <text evidence="2">The sequence shown here is derived from an EMBL/GenBank/DDBJ whole genome shotgun (WGS) entry which is preliminary data.</text>
</comment>
<reference evidence="2" key="1">
    <citation type="submission" date="2016-04" db="EMBL/GenBank/DDBJ databases">
        <authorList>
            <person name="Nguyen H.D."/>
            <person name="Samba Siva P."/>
            <person name="Cullis J."/>
            <person name="Levesque C.A."/>
            <person name="Hambleton S."/>
        </authorList>
    </citation>
    <scope>NUCLEOTIDE SEQUENCE</scope>
    <source>
        <strain evidence="2">DAOMC 236422</strain>
    </source>
</reference>
<evidence type="ECO:0000313" key="3">
    <source>
        <dbReference type="Proteomes" id="UP000078113"/>
    </source>
</evidence>
<accession>A0A8X7T7H5</accession>
<sequence>MPQASALVRQSHAVLSGFAATTPGWRAAAKKVLEQDIGGLAASATSAVSTSSFSHQASSSNPASSSSGTNGSTFEAHREVKRSIPPSFFQSTSPFLYSGKSGKVSSSVPEIEPFSLQSHVVLRDELMKCLDDETSGARFDNTWEAYIALSQAPVTDGPIPGTTVVNLLPYVDIEVHQAVLRRIVPKRQGHIAYVRAYQRRQAALAEEVPVVGFRLGAQRPGRKRHLRPIHVSSSSKELIQRAPYILEQMHLASVVQHSHSTGAESDLDVSAPTTDDFNIVLSMLADTGHVVPLSKVWCSMLEWAEAGIGPGPDTRSYATVVRGLYVHLQHQLNAERKKNAVTKARMEQSLETATFMLRRNISFQDQEEPTTPSAELELPRQKAVRIEQLSGGASGAAKLTNLAVTRLRTIFENLDAAPLNISGSVASGLSKYWRRHLVDYALRILRLGGDIQGMAVLIREEFGLRIGHPDVMEDVGPQSSGSRITIHALNTVLMALGEHASARDMVVAYESLVRPLPSDLGAGMDLEVGSVRKGKWQSPADDEEDEGLFGIGSGEKSQVAEGSERSDSRLFKLDWSVSNFRQDAASSGAESTSSNASDALVQAHTPTSAPYAIHPTTTTLRTLLRHLCIKVRPVTQSYGKLSKTPLPRGDWTVRTLRPQPTDMQLRRMITDLHEEDDRRQQGQYILLALAYAREGVEAYQASIGRMASALKVQNSHKDTVEIFEPPPLMPTAACFAPILHLVTQRKKMGQLRSLKAVMLDSVEAMRREQEVLSRAAERWAGLYEAVRAEEIQITGSASSALEASNKEGQQDLQQRKRVLREVVAAIERQSALVDEELENLLAVVYGSANQAADSEGLAEEVWQAEIPVSDGKVTAATLDTGGIDALIKAMGKHRRQRTQKHRAKVMAEYRAQQEVQKGTGQERQPARAARRARKAAATRAGSISAGLADQSLGGQRQDSAVIAQS</sequence>
<evidence type="ECO:0000256" key="1">
    <source>
        <dbReference type="SAM" id="MobiDB-lite"/>
    </source>
</evidence>
<feature type="compositionally biased region" description="Polar residues" evidence="1">
    <location>
        <begin position="913"/>
        <end position="922"/>
    </location>
</feature>
<reference evidence="2" key="2">
    <citation type="journal article" date="2019" name="IMA Fungus">
        <title>Genome sequencing and comparison of five Tilletia species to identify candidate genes for the detection of regulated species infecting wheat.</title>
        <authorList>
            <person name="Nguyen H.D.T."/>
            <person name="Sultana T."/>
            <person name="Kesanakurti P."/>
            <person name="Hambleton S."/>
        </authorList>
    </citation>
    <scope>NUCLEOTIDE SEQUENCE</scope>
    <source>
        <strain evidence="2">DAOMC 236422</strain>
    </source>
</reference>
<feature type="region of interest" description="Disordered" evidence="1">
    <location>
        <begin position="53"/>
        <end position="77"/>
    </location>
</feature>
<feature type="compositionally biased region" description="Low complexity" evidence="1">
    <location>
        <begin position="53"/>
        <end position="73"/>
    </location>
</feature>
<name>A0A8X7T7H5_9BASI</name>
<evidence type="ECO:0000313" key="2">
    <source>
        <dbReference type="EMBL" id="KAE8270898.1"/>
    </source>
</evidence>
<gene>
    <name evidence="2" type="ORF">A4X09_0g1418</name>
</gene>
<feature type="region of interest" description="Disordered" evidence="1">
    <location>
        <begin position="911"/>
        <end position="965"/>
    </location>
</feature>
<organism evidence="2 3">
    <name type="scientific">Tilletia walkeri</name>
    <dbReference type="NCBI Taxonomy" id="117179"/>
    <lineage>
        <taxon>Eukaryota</taxon>
        <taxon>Fungi</taxon>
        <taxon>Dikarya</taxon>
        <taxon>Basidiomycota</taxon>
        <taxon>Ustilaginomycotina</taxon>
        <taxon>Exobasidiomycetes</taxon>
        <taxon>Tilletiales</taxon>
        <taxon>Tilletiaceae</taxon>
        <taxon>Tilletia</taxon>
    </lineage>
</organism>